<dbReference type="SUPFAM" id="SSF55729">
    <property type="entry name" value="Acyl-CoA N-acyltransferases (Nat)"/>
    <property type="match status" value="2"/>
</dbReference>
<organism evidence="8 9">
    <name type="scientific">Candidatus Desulfolinea nitratireducens</name>
    <dbReference type="NCBI Taxonomy" id="2841698"/>
    <lineage>
        <taxon>Bacteria</taxon>
        <taxon>Bacillati</taxon>
        <taxon>Chloroflexota</taxon>
        <taxon>Anaerolineae</taxon>
        <taxon>Anaerolineales</taxon>
        <taxon>Anaerolineales incertae sedis</taxon>
        <taxon>Candidatus Desulfolinea</taxon>
    </lineage>
</organism>
<evidence type="ECO:0000256" key="3">
    <source>
        <dbReference type="ARBA" id="ARBA00022960"/>
    </source>
</evidence>
<reference evidence="8 9" key="1">
    <citation type="submission" date="2020-08" db="EMBL/GenBank/DDBJ databases">
        <title>Bridging the membrane lipid divide: bacteria of the FCB group superphylum have the potential to synthesize archaeal ether lipids.</title>
        <authorList>
            <person name="Villanueva L."/>
            <person name="Von Meijenfeldt F.A.B."/>
            <person name="Westbye A.B."/>
            <person name="Yadav S."/>
            <person name="Hopmans E.C."/>
            <person name="Dutilh B.E."/>
            <person name="Sinninghe Damste J.S."/>
        </authorList>
    </citation>
    <scope>NUCLEOTIDE SEQUENCE [LARGE SCALE GENOMIC DNA]</scope>
    <source>
        <strain evidence="8">NIOZ-UU36</strain>
    </source>
</reference>
<dbReference type="GO" id="GO:0008360">
    <property type="term" value="P:regulation of cell shape"/>
    <property type="evidence" value="ECO:0007669"/>
    <property type="project" value="UniProtKB-KW"/>
</dbReference>
<proteinExistence type="inferred from homology"/>
<evidence type="ECO:0000256" key="1">
    <source>
        <dbReference type="ARBA" id="ARBA00009943"/>
    </source>
</evidence>
<gene>
    <name evidence="8" type="ORF">H8E29_00965</name>
</gene>
<comment type="caution">
    <text evidence="8">The sequence shown here is derived from an EMBL/GenBank/DDBJ whole genome shotgun (WGS) entry which is preliminary data.</text>
</comment>
<evidence type="ECO:0000256" key="5">
    <source>
        <dbReference type="ARBA" id="ARBA00023315"/>
    </source>
</evidence>
<dbReference type="GO" id="GO:0071555">
    <property type="term" value="P:cell wall organization"/>
    <property type="evidence" value="ECO:0007669"/>
    <property type="project" value="UniProtKB-KW"/>
</dbReference>
<keyword evidence="5" id="KW-0012">Acyltransferase</keyword>
<dbReference type="Proteomes" id="UP000614469">
    <property type="component" value="Unassembled WGS sequence"/>
</dbReference>
<keyword evidence="2" id="KW-0808">Transferase</keyword>
<dbReference type="InterPro" id="IPR050644">
    <property type="entry name" value="PG_Glycine_Bridge_Synth"/>
</dbReference>
<evidence type="ECO:0000256" key="6">
    <source>
        <dbReference type="ARBA" id="ARBA00023316"/>
    </source>
</evidence>
<dbReference type="PROSITE" id="PS51191">
    <property type="entry name" value="FEMABX"/>
    <property type="match status" value="1"/>
</dbReference>
<dbReference type="EMBL" id="JACNJN010000026">
    <property type="protein sequence ID" value="MBC8333812.1"/>
    <property type="molecule type" value="Genomic_DNA"/>
</dbReference>
<keyword evidence="3" id="KW-0133">Cell shape</keyword>
<dbReference type="InterPro" id="IPR038740">
    <property type="entry name" value="BioF2-like_GNAT_dom"/>
</dbReference>
<protein>
    <submittedName>
        <fullName evidence="8">Peptidoglycan bridge formation glycyltransferase FemA/FemB family protein</fullName>
    </submittedName>
</protein>
<dbReference type="Gene3D" id="3.40.630.30">
    <property type="match status" value="2"/>
</dbReference>
<feature type="domain" description="BioF2-like acetyltransferase" evidence="7">
    <location>
        <begin position="139"/>
        <end position="265"/>
    </location>
</feature>
<evidence type="ECO:0000256" key="2">
    <source>
        <dbReference type="ARBA" id="ARBA00022679"/>
    </source>
</evidence>
<evidence type="ECO:0000259" key="7">
    <source>
        <dbReference type="Pfam" id="PF13480"/>
    </source>
</evidence>
<keyword evidence="4" id="KW-0573">Peptidoglycan synthesis</keyword>
<evidence type="ECO:0000313" key="9">
    <source>
        <dbReference type="Proteomes" id="UP000614469"/>
    </source>
</evidence>
<keyword evidence="6" id="KW-0961">Cell wall biogenesis/degradation</keyword>
<dbReference type="GO" id="GO:0009252">
    <property type="term" value="P:peptidoglycan biosynthetic process"/>
    <property type="evidence" value="ECO:0007669"/>
    <property type="project" value="UniProtKB-KW"/>
</dbReference>
<evidence type="ECO:0000313" key="8">
    <source>
        <dbReference type="EMBL" id="MBC8333812.1"/>
    </source>
</evidence>
<dbReference type="InterPro" id="IPR003447">
    <property type="entry name" value="FEMABX"/>
</dbReference>
<dbReference type="GO" id="GO:0016755">
    <property type="term" value="F:aminoacyltransferase activity"/>
    <property type="evidence" value="ECO:0007669"/>
    <property type="project" value="InterPro"/>
</dbReference>
<dbReference type="AlphaFoldDB" id="A0A8J6NHP6"/>
<dbReference type="InterPro" id="IPR016181">
    <property type="entry name" value="Acyl_CoA_acyltransferase"/>
</dbReference>
<dbReference type="PANTHER" id="PTHR36174">
    <property type="entry name" value="LIPID II:GLYCINE GLYCYLTRANSFERASE"/>
    <property type="match status" value="1"/>
</dbReference>
<evidence type="ECO:0000256" key="4">
    <source>
        <dbReference type="ARBA" id="ARBA00022984"/>
    </source>
</evidence>
<comment type="similarity">
    <text evidence="1">Belongs to the FemABX family.</text>
</comment>
<dbReference type="PANTHER" id="PTHR36174:SF1">
    <property type="entry name" value="LIPID II:GLYCINE GLYCYLTRANSFERASE"/>
    <property type="match status" value="1"/>
</dbReference>
<name>A0A8J6NHP6_9CHLR</name>
<sequence>MPEILLTDWNDIIEKKPHAHILQSGAWGELKSSFGWEAVRVKAGEHSAQILFRKLPLGYTIAYLPKPIPKIFGENTALGDEVDRICLERKAIFLKVEPDTWEEKDDHLSLTGWQIGDPIQPPRTIVVDLRGTEDEILARMKQKTRYNIRLAGRKGVTVRAWDDIDAFNEMIQITGGRDGFGVHTREYYQRAYDLFHPGGSAELLVAEYEGKPLAAVMVFISGNRSWYMYGASNNQERNRMPTYLIQWEAMRWAKEHGAEEYDLWGVPDRDEETLEKHFTGTQRNEGLWGVYRFKRGFGGEVKRAAQALDRVYKPFLYTLYRTATKK</sequence>
<dbReference type="Pfam" id="PF13480">
    <property type="entry name" value="Acetyltransf_6"/>
    <property type="match status" value="1"/>
</dbReference>
<accession>A0A8J6NHP6</accession>